<accession>A0AAN6Z7U6</accession>
<comment type="similarity">
    <text evidence="2">Belongs to the ESS2 family.</text>
</comment>
<evidence type="ECO:0000256" key="4">
    <source>
        <dbReference type="SAM" id="MobiDB-lite"/>
    </source>
</evidence>
<dbReference type="AlphaFoldDB" id="A0AAN6Z7U6"/>
<gene>
    <name evidence="5" type="ORF">N657DRAFT_641495</name>
</gene>
<dbReference type="Proteomes" id="UP001302602">
    <property type="component" value="Unassembled WGS sequence"/>
</dbReference>
<feature type="region of interest" description="Disordered" evidence="4">
    <location>
        <begin position="283"/>
        <end position="308"/>
    </location>
</feature>
<dbReference type="RefSeq" id="XP_062651265.1">
    <property type="nucleotide sequence ID" value="XM_062792160.1"/>
</dbReference>
<organism evidence="5 6">
    <name type="scientific">Parathielavia appendiculata</name>
    <dbReference type="NCBI Taxonomy" id="2587402"/>
    <lineage>
        <taxon>Eukaryota</taxon>
        <taxon>Fungi</taxon>
        <taxon>Dikarya</taxon>
        <taxon>Ascomycota</taxon>
        <taxon>Pezizomycotina</taxon>
        <taxon>Sordariomycetes</taxon>
        <taxon>Sordariomycetidae</taxon>
        <taxon>Sordariales</taxon>
        <taxon>Chaetomiaceae</taxon>
        <taxon>Parathielavia</taxon>
    </lineage>
</organism>
<evidence type="ECO:0000256" key="3">
    <source>
        <dbReference type="ARBA" id="ARBA00023242"/>
    </source>
</evidence>
<evidence type="ECO:0000256" key="2">
    <source>
        <dbReference type="ARBA" id="ARBA00009072"/>
    </source>
</evidence>
<dbReference type="PANTHER" id="PTHR12940">
    <property type="entry name" value="ES-2 PROTEIN - RELATED"/>
    <property type="match status" value="1"/>
</dbReference>
<keyword evidence="3" id="KW-0539">Nucleus</keyword>
<feature type="region of interest" description="Disordered" evidence="4">
    <location>
        <begin position="223"/>
        <end position="244"/>
    </location>
</feature>
<dbReference type="EMBL" id="MU853224">
    <property type="protein sequence ID" value="KAK4127494.1"/>
    <property type="molecule type" value="Genomic_DNA"/>
</dbReference>
<feature type="region of interest" description="Disordered" evidence="4">
    <location>
        <begin position="414"/>
        <end position="480"/>
    </location>
</feature>
<reference evidence="5" key="2">
    <citation type="submission" date="2023-05" db="EMBL/GenBank/DDBJ databases">
        <authorList>
            <consortium name="Lawrence Berkeley National Laboratory"/>
            <person name="Steindorff A."/>
            <person name="Hensen N."/>
            <person name="Bonometti L."/>
            <person name="Westerberg I."/>
            <person name="Brannstrom I.O."/>
            <person name="Guillou S."/>
            <person name="Cros-Aarteil S."/>
            <person name="Calhoun S."/>
            <person name="Haridas S."/>
            <person name="Kuo A."/>
            <person name="Mondo S."/>
            <person name="Pangilinan J."/>
            <person name="Riley R."/>
            <person name="Labutti K."/>
            <person name="Andreopoulos B."/>
            <person name="Lipzen A."/>
            <person name="Chen C."/>
            <person name="Yanf M."/>
            <person name="Daum C."/>
            <person name="Ng V."/>
            <person name="Clum A."/>
            <person name="Ohm R."/>
            <person name="Martin F."/>
            <person name="Silar P."/>
            <person name="Natvig D."/>
            <person name="Lalanne C."/>
            <person name="Gautier V."/>
            <person name="Ament-Velasquez S.L."/>
            <person name="Kruys A."/>
            <person name="Hutchinson M.I."/>
            <person name="Powell A.J."/>
            <person name="Barry K."/>
            <person name="Miller A.N."/>
            <person name="Grigoriev I.V."/>
            <person name="Debuchy R."/>
            <person name="Gladieux P."/>
            <person name="Thoren M.H."/>
            <person name="Johannesson H."/>
        </authorList>
    </citation>
    <scope>NUCLEOTIDE SEQUENCE</scope>
    <source>
        <strain evidence="5">CBS 731.68</strain>
    </source>
</reference>
<feature type="region of interest" description="Disordered" evidence="4">
    <location>
        <begin position="1"/>
        <end position="36"/>
    </location>
</feature>
<dbReference type="Pfam" id="PF09751">
    <property type="entry name" value="Es2"/>
    <property type="match status" value="1"/>
</dbReference>
<name>A0AAN6Z7U6_9PEZI</name>
<proteinExistence type="inferred from homology"/>
<dbReference type="PANTHER" id="PTHR12940:SF0">
    <property type="entry name" value="SPLICING FACTOR ESS-2 HOMOLOG"/>
    <property type="match status" value="1"/>
</dbReference>
<protein>
    <recommendedName>
        <fullName evidence="7">Nuclear protein Es2</fullName>
    </recommendedName>
</protein>
<evidence type="ECO:0000256" key="1">
    <source>
        <dbReference type="ARBA" id="ARBA00004123"/>
    </source>
</evidence>
<dbReference type="InterPro" id="IPR019148">
    <property type="entry name" value="Nuclear_protein_DGCR14_ESS-2"/>
</dbReference>
<keyword evidence="6" id="KW-1185">Reference proteome</keyword>
<dbReference type="GO" id="GO:0071013">
    <property type="term" value="C:catalytic step 2 spliceosome"/>
    <property type="evidence" value="ECO:0007669"/>
    <property type="project" value="TreeGrafter"/>
</dbReference>
<dbReference type="GeneID" id="87828929"/>
<reference evidence="5" key="1">
    <citation type="journal article" date="2023" name="Mol. Phylogenet. Evol.">
        <title>Genome-scale phylogeny and comparative genomics of the fungal order Sordariales.</title>
        <authorList>
            <person name="Hensen N."/>
            <person name="Bonometti L."/>
            <person name="Westerberg I."/>
            <person name="Brannstrom I.O."/>
            <person name="Guillou S."/>
            <person name="Cros-Aarteil S."/>
            <person name="Calhoun S."/>
            <person name="Haridas S."/>
            <person name="Kuo A."/>
            <person name="Mondo S."/>
            <person name="Pangilinan J."/>
            <person name="Riley R."/>
            <person name="LaButti K."/>
            <person name="Andreopoulos B."/>
            <person name="Lipzen A."/>
            <person name="Chen C."/>
            <person name="Yan M."/>
            <person name="Daum C."/>
            <person name="Ng V."/>
            <person name="Clum A."/>
            <person name="Steindorff A."/>
            <person name="Ohm R.A."/>
            <person name="Martin F."/>
            <person name="Silar P."/>
            <person name="Natvig D.O."/>
            <person name="Lalanne C."/>
            <person name="Gautier V."/>
            <person name="Ament-Velasquez S.L."/>
            <person name="Kruys A."/>
            <person name="Hutchinson M.I."/>
            <person name="Powell A.J."/>
            <person name="Barry K."/>
            <person name="Miller A.N."/>
            <person name="Grigoriev I.V."/>
            <person name="Debuchy R."/>
            <person name="Gladieux P."/>
            <person name="Hiltunen Thoren M."/>
            <person name="Johannesson H."/>
        </authorList>
    </citation>
    <scope>NUCLEOTIDE SEQUENCE</scope>
    <source>
        <strain evidence="5">CBS 731.68</strain>
    </source>
</reference>
<evidence type="ECO:0008006" key="7">
    <source>
        <dbReference type="Google" id="ProtNLM"/>
    </source>
</evidence>
<sequence length="480" mass="52916">MEPTGAQLTALVRKRTDTELMPPPPPAKRIQRPKRVLDEDSYTEALSHIIARDFFPGLLESETQQEYLDALESKDEEWIASASRRLRQVMTPGRRRNLATPLRQTTAAAGRTPLNFVGDTPASAISSATAASTKQQHEIDTNLSLAAFQSKYTSEDNESFYRLLDKQNRKRVEKYAWLWTGNKLPSKQQLKQKEVEARLLAQRGAGALLDDGLGPRDRLAVRDKDSADRPAVPDHWNGAKPNNELMFVPDGVDGKLETVAERAQAESRAGQKRIVYENTRVPRPAREEEVAPSEGGGGEGRFSTRAGSPSLSEIRNAIAGNRRACDAETSVTGGGGETPRVNGYAFVDEEEPEPEPTRRTREKMPLIDLGPGDATPNPFQFQEQRKREVLHHRMVETISQSKRMSARLGVTGRVDRTPVPKFPSSPRVSGSMLTPAAQRLWGKIGSSEGRGADSPFSDSVKFTPSPTPRGKGFGLKNMAT</sequence>
<feature type="compositionally biased region" description="Basic and acidic residues" evidence="4">
    <location>
        <begin position="223"/>
        <end position="232"/>
    </location>
</feature>
<evidence type="ECO:0000313" key="6">
    <source>
        <dbReference type="Proteomes" id="UP001302602"/>
    </source>
</evidence>
<comment type="subcellular location">
    <subcellularLocation>
        <location evidence="1">Nucleus</location>
    </subcellularLocation>
</comment>
<evidence type="ECO:0000313" key="5">
    <source>
        <dbReference type="EMBL" id="KAK4127494.1"/>
    </source>
</evidence>
<comment type="caution">
    <text evidence="5">The sequence shown here is derived from an EMBL/GenBank/DDBJ whole genome shotgun (WGS) entry which is preliminary data.</text>
</comment>